<dbReference type="OrthoDB" id="3267748at2759"/>
<evidence type="ECO:0000256" key="1">
    <source>
        <dbReference type="SAM" id="MobiDB-lite"/>
    </source>
</evidence>
<organism evidence="2 3">
    <name type="scientific">Sphaerobolus stellatus (strain SS14)</name>
    <dbReference type="NCBI Taxonomy" id="990650"/>
    <lineage>
        <taxon>Eukaryota</taxon>
        <taxon>Fungi</taxon>
        <taxon>Dikarya</taxon>
        <taxon>Basidiomycota</taxon>
        <taxon>Agaricomycotina</taxon>
        <taxon>Agaricomycetes</taxon>
        <taxon>Phallomycetidae</taxon>
        <taxon>Geastrales</taxon>
        <taxon>Sphaerobolaceae</taxon>
        <taxon>Sphaerobolus</taxon>
    </lineage>
</organism>
<reference evidence="2 3" key="1">
    <citation type="submission" date="2014-06" db="EMBL/GenBank/DDBJ databases">
        <title>Evolutionary Origins and Diversification of the Mycorrhizal Mutualists.</title>
        <authorList>
            <consortium name="DOE Joint Genome Institute"/>
            <consortium name="Mycorrhizal Genomics Consortium"/>
            <person name="Kohler A."/>
            <person name="Kuo A."/>
            <person name="Nagy L.G."/>
            <person name="Floudas D."/>
            <person name="Copeland A."/>
            <person name="Barry K.W."/>
            <person name="Cichocki N."/>
            <person name="Veneault-Fourrey C."/>
            <person name="LaButti K."/>
            <person name="Lindquist E.A."/>
            <person name="Lipzen A."/>
            <person name="Lundell T."/>
            <person name="Morin E."/>
            <person name="Murat C."/>
            <person name="Riley R."/>
            <person name="Ohm R."/>
            <person name="Sun H."/>
            <person name="Tunlid A."/>
            <person name="Henrissat B."/>
            <person name="Grigoriev I.V."/>
            <person name="Hibbett D.S."/>
            <person name="Martin F."/>
        </authorList>
    </citation>
    <scope>NUCLEOTIDE SEQUENCE [LARGE SCALE GENOMIC DNA]</scope>
    <source>
        <strain evidence="2 3">SS14</strain>
    </source>
</reference>
<feature type="compositionally biased region" description="Basic and acidic residues" evidence="1">
    <location>
        <begin position="83"/>
        <end position="95"/>
    </location>
</feature>
<name>A0A0C9U583_SPHS4</name>
<feature type="region of interest" description="Disordered" evidence="1">
    <location>
        <begin position="1"/>
        <end position="109"/>
    </location>
</feature>
<feature type="compositionally biased region" description="Low complexity" evidence="1">
    <location>
        <begin position="16"/>
        <end position="36"/>
    </location>
</feature>
<feature type="compositionally biased region" description="Polar residues" evidence="1">
    <location>
        <begin position="272"/>
        <end position="285"/>
    </location>
</feature>
<dbReference type="Proteomes" id="UP000054279">
    <property type="component" value="Unassembled WGS sequence"/>
</dbReference>
<sequence>MPTSVYFPSFGDDGGSEPPNDSSPASESSSSTSDSSGDTRREHPVRGTPLDPRAGGTNAGRDDSRDSSSSSSSSSSSDSDSSSSERKQSPSQEKRRREKKKKYKKQAKNMRKMLSHVKVNPLPVYSGTPNIEILDRWAYAVNNWVEMHALERKWAVRLVANFLGGKASTFYMRHVAHHQKRWTLQQIYDGLFDYCFPPDYKNRLRDRLTSYEQRDLFLVDFAREIENLASKFPDWIDYGFSRESAKWNALVYWATKFEARELQKQKERGTGANMNTGNSIGTSRAKNNRSRGFYNQRISLEPPVKGEETKSAPQAKKRTPMNLSNNAMRNNRPKLSKEEMNQLRAGGRCFNCKEGHESLPGRNSAKISSGSIQFSNLEKLGQQKREVDIQLLGVHFAEDKKSEEKEIELLQDKIYVPWLRKDITDFFGPETALAAGIKPTDRFNVKVQGKYYVISDMAWPGTPLKWQKKFVQQPGFNLQTTLQYGAGWKEKMLTDKSEEYRTVAEQIRVQFCQEIPARISVSAGVKHGERFTVTHRDGSYVVKDCLKPNFICIIPRSELIQGTWNVPSVLEDAGLALEEEDSDAEDELVVQIKKDLRKFFGPEDSYLHDLTPSTRFTVRRQMEGVCIQDNVLKELPLFISNEELIIRGFRINEVYSRAAREIEGLDFDWPAYCKQIQEESREQFCVLLWKKFMEYYNWPEDLDDKFGKQQWFTVMEFGKDYEITDWTDVSLSHLLKLEHIEIDNWDVPSILQRTKQLRIDLELDNRQGSAESFMLFSSDSESETDRMEGPSRIPLHAARPTKGKMTKKDQPTDHLVEGIEQTSTESCLNLW</sequence>
<dbReference type="EMBL" id="KN837508">
    <property type="protein sequence ID" value="KIJ24277.1"/>
    <property type="molecule type" value="Genomic_DNA"/>
</dbReference>
<feature type="region of interest" description="Disordered" evidence="1">
    <location>
        <begin position="264"/>
        <end position="287"/>
    </location>
</feature>
<evidence type="ECO:0000313" key="2">
    <source>
        <dbReference type="EMBL" id="KIJ24277.1"/>
    </source>
</evidence>
<accession>A0A0C9U583</accession>
<keyword evidence="3" id="KW-1185">Reference proteome</keyword>
<feature type="compositionally biased region" description="Low complexity" evidence="1">
    <location>
        <begin position="67"/>
        <end position="82"/>
    </location>
</feature>
<protein>
    <submittedName>
        <fullName evidence="2">Uncharacterized protein</fullName>
    </submittedName>
</protein>
<evidence type="ECO:0000313" key="3">
    <source>
        <dbReference type="Proteomes" id="UP000054279"/>
    </source>
</evidence>
<feature type="region of interest" description="Disordered" evidence="1">
    <location>
        <begin position="300"/>
        <end position="329"/>
    </location>
</feature>
<feature type="compositionally biased region" description="Basic residues" evidence="1">
    <location>
        <begin position="96"/>
        <end position="109"/>
    </location>
</feature>
<gene>
    <name evidence="2" type="ORF">M422DRAFT_56464</name>
</gene>
<feature type="region of interest" description="Disordered" evidence="1">
    <location>
        <begin position="779"/>
        <end position="812"/>
    </location>
</feature>
<dbReference type="HOGENOM" id="CLU_341361_0_0_1"/>
<dbReference type="AlphaFoldDB" id="A0A0C9U583"/>
<proteinExistence type="predicted"/>